<name>A0A378JJC7_9GAMM</name>
<dbReference type="SUPFAM" id="SSF50494">
    <property type="entry name" value="Trypsin-like serine proteases"/>
    <property type="match status" value="1"/>
</dbReference>
<dbReference type="PANTHER" id="PTHR15462:SF19">
    <property type="entry name" value="PEPTIDASE S1 DOMAIN-CONTAINING PROTEIN"/>
    <property type="match status" value="1"/>
</dbReference>
<evidence type="ECO:0000313" key="9">
    <source>
        <dbReference type="EMBL" id="STX51177.1"/>
    </source>
</evidence>
<dbReference type="Pfam" id="PF00089">
    <property type="entry name" value="Trypsin"/>
    <property type="match status" value="1"/>
</dbReference>
<feature type="chain" id="PRO_5016480303" description="Serine protease" evidence="6">
    <location>
        <begin position="25"/>
        <end position="376"/>
    </location>
</feature>
<dbReference type="InterPro" id="IPR008256">
    <property type="entry name" value="Peptidase_S1B"/>
</dbReference>
<dbReference type="PANTHER" id="PTHR15462">
    <property type="entry name" value="SERINE PROTEASE"/>
    <property type="match status" value="1"/>
</dbReference>
<evidence type="ECO:0000256" key="3">
    <source>
        <dbReference type="ARBA" id="ARBA00022729"/>
    </source>
</evidence>
<evidence type="ECO:0000256" key="1">
    <source>
        <dbReference type="ARBA" id="ARBA00008764"/>
    </source>
</evidence>
<accession>A0A378JJC7</accession>
<evidence type="ECO:0000313" key="10">
    <source>
        <dbReference type="Proteomes" id="UP000254794"/>
    </source>
</evidence>
<keyword evidence="3 6" id="KW-0732">Signal</keyword>
<keyword evidence="10" id="KW-1185">Reference proteome</keyword>
<evidence type="ECO:0000259" key="8">
    <source>
        <dbReference type="Pfam" id="PF00089"/>
    </source>
</evidence>
<keyword evidence="5 6" id="KW-0720">Serine protease</keyword>
<dbReference type="InterPro" id="IPR009003">
    <property type="entry name" value="Peptidase_S1_PA"/>
</dbReference>
<reference evidence="9 10" key="1">
    <citation type="submission" date="2018-06" db="EMBL/GenBank/DDBJ databases">
        <authorList>
            <consortium name="Pathogen Informatics"/>
            <person name="Doyle S."/>
        </authorList>
    </citation>
    <scope>NUCLEOTIDE SEQUENCE [LARGE SCALE GENOMIC DNA]</scope>
    <source>
        <strain evidence="9 10">NCTC13316</strain>
    </source>
</reference>
<dbReference type="InterPro" id="IPR001254">
    <property type="entry name" value="Trypsin_dom"/>
</dbReference>
<comment type="similarity">
    <text evidence="1 6">Belongs to the peptidase S1B family.</text>
</comment>
<keyword evidence="4 6" id="KW-0378">Hydrolase</keyword>
<dbReference type="OrthoDB" id="8392384at2"/>
<organism evidence="9 10">
    <name type="scientific">Legionella busanensis</name>
    <dbReference type="NCBI Taxonomy" id="190655"/>
    <lineage>
        <taxon>Bacteria</taxon>
        <taxon>Pseudomonadati</taxon>
        <taxon>Pseudomonadota</taxon>
        <taxon>Gammaproteobacteria</taxon>
        <taxon>Legionellales</taxon>
        <taxon>Legionellaceae</taxon>
        <taxon>Legionella</taxon>
    </lineage>
</organism>
<protein>
    <recommendedName>
        <fullName evidence="6">Serine protease</fullName>
        <ecNumber evidence="6">3.4.21.-</ecNumber>
    </recommendedName>
</protein>
<dbReference type="PRINTS" id="PR00839">
    <property type="entry name" value="V8PROTEASE"/>
</dbReference>
<dbReference type="InterPro" id="IPR018114">
    <property type="entry name" value="TRYPSIN_HIS"/>
</dbReference>
<keyword evidence="2 6" id="KW-0645">Protease</keyword>
<proteinExistence type="inferred from homology"/>
<sequence>MRLKTALISCTFLVISSVSIISYAEEFLAKENNEQQNLVDYWTPERMKNAKEMPLPLVNFKSTQEIPMDNEQNLLGNPESGDGAPPEGKDIKPDIRQLYTPQVLLDSVPEEIKIANFDTGTLNYHFSSSRLIPLSADLAYPYRAVGKLFFTIPGQGDYVCSASVLRHRIVVTAGHCLHKGSDGANGYYTNWRFVPAFRDGSAPFQTWTWSYVLVTNTWSTGGGSIPNAADYGMLEMRDNTVNNTLQRIGTITGYLGYQTQALIPNHAHLLGYPCNFDNCQKMHQVTAQSARMVAPNNAEYGSDMAGGSSGGPWVQNFGAYSTGQTGGLNPGLNRIIGITSYGYVSADPKAQGSSIPDSRFTALLNSICAHKAGNCS</sequence>
<dbReference type="RefSeq" id="WP_115330828.1">
    <property type="nucleotide sequence ID" value="NZ_CAAAHP010000001.1"/>
</dbReference>
<evidence type="ECO:0000256" key="4">
    <source>
        <dbReference type="ARBA" id="ARBA00022801"/>
    </source>
</evidence>
<dbReference type="Proteomes" id="UP000254794">
    <property type="component" value="Unassembled WGS sequence"/>
</dbReference>
<feature type="region of interest" description="Disordered" evidence="7">
    <location>
        <begin position="70"/>
        <end position="92"/>
    </location>
</feature>
<gene>
    <name evidence="9" type="ORF">NCTC13316_01270</name>
</gene>
<evidence type="ECO:0000256" key="7">
    <source>
        <dbReference type="SAM" id="MobiDB-lite"/>
    </source>
</evidence>
<dbReference type="EC" id="3.4.21.-" evidence="6"/>
<dbReference type="Gene3D" id="2.40.10.10">
    <property type="entry name" value="Trypsin-like serine proteases"/>
    <property type="match status" value="2"/>
</dbReference>
<feature type="domain" description="Peptidase S1" evidence="8">
    <location>
        <begin position="155"/>
        <end position="358"/>
    </location>
</feature>
<evidence type="ECO:0000256" key="2">
    <source>
        <dbReference type="ARBA" id="ARBA00022670"/>
    </source>
</evidence>
<evidence type="ECO:0000256" key="5">
    <source>
        <dbReference type="ARBA" id="ARBA00022825"/>
    </source>
</evidence>
<dbReference type="PROSITE" id="PS00134">
    <property type="entry name" value="TRYPSIN_HIS"/>
    <property type="match status" value="1"/>
</dbReference>
<dbReference type="GO" id="GO:0006508">
    <property type="term" value="P:proteolysis"/>
    <property type="evidence" value="ECO:0007669"/>
    <property type="project" value="UniProtKB-KW"/>
</dbReference>
<evidence type="ECO:0000256" key="6">
    <source>
        <dbReference type="RuleBase" id="RU004296"/>
    </source>
</evidence>
<dbReference type="InterPro" id="IPR050966">
    <property type="entry name" value="Glutamyl_endopeptidase"/>
</dbReference>
<feature type="signal peptide" evidence="6">
    <location>
        <begin position="1"/>
        <end position="24"/>
    </location>
</feature>
<dbReference type="GO" id="GO:0004252">
    <property type="term" value="F:serine-type endopeptidase activity"/>
    <property type="evidence" value="ECO:0007669"/>
    <property type="project" value="InterPro"/>
</dbReference>
<dbReference type="EMBL" id="UGOD01000001">
    <property type="protein sequence ID" value="STX51177.1"/>
    <property type="molecule type" value="Genomic_DNA"/>
</dbReference>
<dbReference type="AlphaFoldDB" id="A0A378JJC7"/>
<dbReference type="InterPro" id="IPR043504">
    <property type="entry name" value="Peptidase_S1_PA_chymotrypsin"/>
</dbReference>